<reference evidence="2 3" key="1">
    <citation type="journal article" date="2015" name="Nature">
        <title>rRNA introns, odd ribosomes, and small enigmatic genomes across a large radiation of phyla.</title>
        <authorList>
            <person name="Brown C.T."/>
            <person name="Hug L.A."/>
            <person name="Thomas B.C."/>
            <person name="Sharon I."/>
            <person name="Castelle C.J."/>
            <person name="Singh A."/>
            <person name="Wilkins M.J."/>
            <person name="Williams K.H."/>
            <person name="Banfield J.F."/>
        </authorList>
    </citation>
    <scope>NUCLEOTIDE SEQUENCE [LARGE SCALE GENOMIC DNA]</scope>
</reference>
<sequence>MIPEFPKFKKLELSDKDDVEAITSKYPPYSDFNFISMWSWNLVDEVAISQLNTNLIVRFTDYITNDPFYSFIGDQKVNETSGQLLEFSIKNGLPHFLRLVPEISIQKINKEKFEVTEDRNHFDYIYSIEELRNYSGTKFAKKRNHVNGFLQKFPRATGKIISLKDKNVAESVLKLFDKWHNLKMQKEISYGLHDLAAMKRLMEGIEIFDLVTVGVFVGEELVALFINQLIDSEYVLAHIMKADTSIDDGVYAFLMKKNAEILSLTNRKLFNYEQDLGLENLRIAKTRFRPQTFLKKYTISYVNKI</sequence>
<dbReference type="Pfam" id="PF09924">
    <property type="entry name" value="LPG_synthase_C"/>
    <property type="match status" value="1"/>
</dbReference>
<dbReference type="InterPro" id="IPR016732">
    <property type="entry name" value="UCP018688"/>
</dbReference>
<gene>
    <name evidence="2" type="ORF">UT61_C0055G0004</name>
</gene>
<dbReference type="PANTHER" id="PTHR41373:SF1">
    <property type="entry name" value="PHOSPHATIDYLGLYCEROL LYSYLTRANSFERASE C-TERMINAL DOMAIN-CONTAINING PROTEIN"/>
    <property type="match status" value="1"/>
</dbReference>
<name>A0A0G0PJ64_9BACT</name>
<dbReference type="PANTHER" id="PTHR41373">
    <property type="entry name" value="DUF2156 DOMAIN-CONTAINING PROTEIN"/>
    <property type="match status" value="1"/>
</dbReference>
<evidence type="ECO:0000313" key="3">
    <source>
        <dbReference type="Proteomes" id="UP000034793"/>
    </source>
</evidence>
<protein>
    <recommendedName>
        <fullName evidence="1">Phosphatidylglycerol lysyltransferase C-terminal domain-containing protein</fullName>
    </recommendedName>
</protein>
<dbReference type="Proteomes" id="UP000034793">
    <property type="component" value="Unassembled WGS sequence"/>
</dbReference>
<dbReference type="Gene3D" id="3.40.630.30">
    <property type="match status" value="1"/>
</dbReference>
<evidence type="ECO:0000313" key="2">
    <source>
        <dbReference type="EMBL" id="KKR28199.1"/>
    </source>
</evidence>
<dbReference type="InterPro" id="IPR024320">
    <property type="entry name" value="LPG_synthase_C"/>
</dbReference>
<feature type="domain" description="Phosphatidylglycerol lysyltransferase C-terminal" evidence="1">
    <location>
        <begin position="33"/>
        <end position="299"/>
    </location>
</feature>
<proteinExistence type="predicted"/>
<dbReference type="InterPro" id="IPR016181">
    <property type="entry name" value="Acyl_CoA_acyltransferase"/>
</dbReference>
<organism evidence="2 3">
    <name type="scientific">Candidatus Woesebacteria bacterium GW2011_GWA1_39_8</name>
    <dbReference type="NCBI Taxonomy" id="1618552"/>
    <lineage>
        <taxon>Bacteria</taxon>
        <taxon>Candidatus Woeseibacteriota</taxon>
    </lineage>
</organism>
<dbReference type="SUPFAM" id="SSF55729">
    <property type="entry name" value="Acyl-CoA N-acyltransferases (Nat)"/>
    <property type="match status" value="2"/>
</dbReference>
<accession>A0A0G0PJ64</accession>
<dbReference type="EMBL" id="LBXL01000055">
    <property type="protein sequence ID" value="KKR28199.1"/>
    <property type="molecule type" value="Genomic_DNA"/>
</dbReference>
<dbReference type="AlphaFoldDB" id="A0A0G0PJ64"/>
<evidence type="ECO:0000259" key="1">
    <source>
        <dbReference type="Pfam" id="PF09924"/>
    </source>
</evidence>
<comment type="caution">
    <text evidence="2">The sequence shown here is derived from an EMBL/GenBank/DDBJ whole genome shotgun (WGS) entry which is preliminary data.</text>
</comment>